<evidence type="ECO:0000313" key="2">
    <source>
        <dbReference type="Proteomes" id="UP000190648"/>
    </source>
</evidence>
<protein>
    <submittedName>
        <fullName evidence="1">Uncharacterized protein</fullName>
    </submittedName>
</protein>
<gene>
    <name evidence="1" type="ORF">AV530_006619</name>
</gene>
<dbReference type="AlphaFoldDB" id="A0A1V4KH84"/>
<proteinExistence type="predicted"/>
<accession>A0A1V4KH84</accession>
<evidence type="ECO:0000313" key="1">
    <source>
        <dbReference type="EMBL" id="OPJ83794.1"/>
    </source>
</evidence>
<dbReference type="EMBL" id="LSYS01003169">
    <property type="protein sequence ID" value="OPJ83794.1"/>
    <property type="molecule type" value="Genomic_DNA"/>
</dbReference>
<keyword evidence="2" id="KW-1185">Reference proteome</keyword>
<reference evidence="1 2" key="1">
    <citation type="submission" date="2016-02" db="EMBL/GenBank/DDBJ databases">
        <title>Band-tailed pigeon sequencing and assembly.</title>
        <authorList>
            <person name="Soares A.E."/>
            <person name="Novak B.J."/>
            <person name="Rice E.S."/>
            <person name="O'Connell B."/>
            <person name="Chang D."/>
            <person name="Weber S."/>
            <person name="Shapiro B."/>
        </authorList>
    </citation>
    <scope>NUCLEOTIDE SEQUENCE [LARGE SCALE GENOMIC DNA]</scope>
    <source>
        <strain evidence="1">BTP2013</strain>
        <tissue evidence="1">Blood</tissue>
    </source>
</reference>
<sequence>MLLAFINGTLYQYQSSQILETLPLRDVTADIYQVTILIQEFSAGYVSTRGWCQMGREEPPPAPVSAFLCTVLETSRAGPCWSGASQATAEHLCTLLGSVTKNCCTSSCHQEGQNLSHCLSSQSMARRVTHFC</sequence>
<comment type="caution">
    <text evidence="1">The sequence shown here is derived from an EMBL/GenBank/DDBJ whole genome shotgun (WGS) entry which is preliminary data.</text>
</comment>
<dbReference type="Proteomes" id="UP000190648">
    <property type="component" value="Unassembled WGS sequence"/>
</dbReference>
<name>A0A1V4KH84_PATFA</name>
<organism evidence="1 2">
    <name type="scientific">Patagioenas fasciata monilis</name>
    <dbReference type="NCBI Taxonomy" id="372326"/>
    <lineage>
        <taxon>Eukaryota</taxon>
        <taxon>Metazoa</taxon>
        <taxon>Chordata</taxon>
        <taxon>Craniata</taxon>
        <taxon>Vertebrata</taxon>
        <taxon>Euteleostomi</taxon>
        <taxon>Archelosauria</taxon>
        <taxon>Archosauria</taxon>
        <taxon>Dinosauria</taxon>
        <taxon>Saurischia</taxon>
        <taxon>Theropoda</taxon>
        <taxon>Coelurosauria</taxon>
        <taxon>Aves</taxon>
        <taxon>Neognathae</taxon>
        <taxon>Neoaves</taxon>
        <taxon>Columbimorphae</taxon>
        <taxon>Columbiformes</taxon>
        <taxon>Columbidae</taxon>
        <taxon>Patagioenas</taxon>
    </lineage>
</organism>